<dbReference type="GO" id="GO:0006355">
    <property type="term" value="P:regulation of DNA-templated transcription"/>
    <property type="evidence" value="ECO:0007669"/>
    <property type="project" value="InterPro"/>
</dbReference>
<evidence type="ECO:0000313" key="2">
    <source>
        <dbReference type="Proteomes" id="UP000320055"/>
    </source>
</evidence>
<evidence type="ECO:0000313" key="1">
    <source>
        <dbReference type="EMBL" id="VEP14844.1"/>
    </source>
</evidence>
<dbReference type="Proteomes" id="UP000320055">
    <property type="component" value="Unassembled WGS sequence"/>
</dbReference>
<protein>
    <submittedName>
        <fullName evidence="1">Uncharacterized protein</fullName>
    </submittedName>
</protein>
<dbReference type="SUPFAM" id="SSF47598">
    <property type="entry name" value="Ribbon-helix-helix"/>
    <property type="match status" value="1"/>
</dbReference>
<dbReference type="InterPro" id="IPR010985">
    <property type="entry name" value="Ribbon_hlx_hlx"/>
</dbReference>
<keyword evidence="2" id="KW-1185">Reference proteome</keyword>
<name>A0A563VTX9_9CYAN</name>
<accession>A0A563VTX9</accession>
<dbReference type="InterPro" id="IPR013321">
    <property type="entry name" value="Arc_rbn_hlx_hlx"/>
</dbReference>
<dbReference type="Gene3D" id="1.10.1220.10">
    <property type="entry name" value="Met repressor-like"/>
    <property type="match status" value="1"/>
</dbReference>
<dbReference type="EMBL" id="CAACVJ010000214">
    <property type="protein sequence ID" value="VEP14844.1"/>
    <property type="molecule type" value="Genomic_DNA"/>
</dbReference>
<proteinExistence type="predicted"/>
<dbReference type="AlphaFoldDB" id="A0A563VTX9"/>
<gene>
    <name evidence="1" type="ORF">H1P_2910005</name>
</gene>
<reference evidence="1 2" key="1">
    <citation type="submission" date="2019-01" db="EMBL/GenBank/DDBJ databases">
        <authorList>
            <person name="Brito A."/>
        </authorList>
    </citation>
    <scope>NUCLEOTIDE SEQUENCE [LARGE SCALE GENOMIC DNA]</scope>
    <source>
        <strain evidence="1">1</strain>
    </source>
</reference>
<organism evidence="1 2">
    <name type="scientific">Hyella patelloides LEGE 07179</name>
    <dbReference type="NCBI Taxonomy" id="945734"/>
    <lineage>
        <taxon>Bacteria</taxon>
        <taxon>Bacillati</taxon>
        <taxon>Cyanobacteriota</taxon>
        <taxon>Cyanophyceae</taxon>
        <taxon>Pleurocapsales</taxon>
        <taxon>Hyellaceae</taxon>
        <taxon>Hyella</taxon>
    </lineage>
</organism>
<sequence>MYATLKNEQRVVDKRRSSEYKELRGFIPKALTMEFKAACKKAGQNINDTLEEAVRDWIDKQERSLSSRQENVYRGNFSQTASIDDLAHDVDTVFASLPTVATAIDGTLENPEWGLKHLAKETKISVSRLKKLLSGGRPSDEEIENLAGCLIKVDGLAFDAEELTDMRIAEDLKQRQLERLKRQQKKPRS</sequence>